<keyword evidence="2" id="KW-1185">Reference proteome</keyword>
<evidence type="ECO:0000313" key="2">
    <source>
        <dbReference type="Proteomes" id="UP000198858"/>
    </source>
</evidence>
<dbReference type="EMBL" id="LT629745">
    <property type="protein sequence ID" value="SDS36090.1"/>
    <property type="molecule type" value="Genomic_DNA"/>
</dbReference>
<dbReference type="RefSeq" id="WP_089663494.1">
    <property type="nucleotide sequence ID" value="NZ_LT629745.1"/>
</dbReference>
<proteinExistence type="predicted"/>
<organism evidence="1 2">
    <name type="scientific">Christiangramia echinicola</name>
    <dbReference type="NCBI Taxonomy" id="279359"/>
    <lineage>
        <taxon>Bacteria</taxon>
        <taxon>Pseudomonadati</taxon>
        <taxon>Bacteroidota</taxon>
        <taxon>Flavobacteriia</taxon>
        <taxon>Flavobacteriales</taxon>
        <taxon>Flavobacteriaceae</taxon>
        <taxon>Christiangramia</taxon>
    </lineage>
</organism>
<sequence length="86" mass="10538">MSRYLINYRICPQPGLWNELYKILKEEFTMESISPPLILAGWNYSNDDDKERRFKEHLSLIEYKDFKDGRDFLEKLKEEDWHHKGE</sequence>
<protein>
    <submittedName>
        <fullName evidence="1">Uncharacterized protein</fullName>
    </submittedName>
</protein>
<dbReference type="Proteomes" id="UP000198858">
    <property type="component" value="Chromosome I"/>
</dbReference>
<dbReference type="AlphaFoldDB" id="A0A1H1RK70"/>
<dbReference type="STRING" id="1250231.SAMN04488552_2926"/>
<gene>
    <name evidence="1" type="ORF">SAMN04488552_2926</name>
</gene>
<evidence type="ECO:0000313" key="1">
    <source>
        <dbReference type="EMBL" id="SDS36090.1"/>
    </source>
</evidence>
<name>A0A1H1RK70_9FLAO</name>
<reference evidence="1 2" key="1">
    <citation type="submission" date="2016-10" db="EMBL/GenBank/DDBJ databases">
        <authorList>
            <person name="Varghese N."/>
            <person name="Submissions S."/>
        </authorList>
    </citation>
    <scope>NUCLEOTIDE SEQUENCE [LARGE SCALE GENOMIC DNA]</scope>
    <source>
        <strain evidence="1 2">Mar_2010_102</strain>
    </source>
</reference>
<accession>A0A1H1RK70</accession>